<dbReference type="SMART" id="SM00342">
    <property type="entry name" value="HTH_ARAC"/>
    <property type="match status" value="1"/>
</dbReference>
<dbReference type="PROSITE" id="PS00041">
    <property type="entry name" value="HTH_ARAC_FAMILY_1"/>
    <property type="match status" value="1"/>
</dbReference>
<evidence type="ECO:0000256" key="1">
    <source>
        <dbReference type="ARBA" id="ARBA00023015"/>
    </source>
</evidence>
<keyword evidence="2" id="KW-0238">DNA-binding</keyword>
<dbReference type="STRING" id="1586287.BBK82_37650"/>
<keyword evidence="1" id="KW-0805">Transcription regulation</keyword>
<evidence type="ECO:0000259" key="4">
    <source>
        <dbReference type="PROSITE" id="PS01124"/>
    </source>
</evidence>
<reference evidence="5 6" key="1">
    <citation type="submission" date="2016-07" db="EMBL/GenBank/DDBJ databases">
        <title>Complete genome sequence of the Lentzea guizhouensis DHS C013.</title>
        <authorList>
            <person name="Cao C."/>
        </authorList>
    </citation>
    <scope>NUCLEOTIDE SEQUENCE [LARGE SCALE GENOMIC DNA]</scope>
    <source>
        <strain evidence="5 6">DHS C013</strain>
    </source>
</reference>
<dbReference type="InterPro" id="IPR018060">
    <property type="entry name" value="HTH_AraC"/>
</dbReference>
<dbReference type="GO" id="GO:0043565">
    <property type="term" value="F:sequence-specific DNA binding"/>
    <property type="evidence" value="ECO:0007669"/>
    <property type="project" value="InterPro"/>
</dbReference>
<dbReference type="KEGG" id="led:BBK82_37650"/>
<dbReference type="InterPro" id="IPR009057">
    <property type="entry name" value="Homeodomain-like_sf"/>
</dbReference>
<dbReference type="PANTHER" id="PTHR43280:SF31">
    <property type="entry name" value="TRANSCRIPTIONAL REGULATORY PROTEIN"/>
    <property type="match status" value="1"/>
</dbReference>
<dbReference type="Proteomes" id="UP000093053">
    <property type="component" value="Chromosome"/>
</dbReference>
<keyword evidence="3" id="KW-0804">Transcription</keyword>
<dbReference type="AlphaFoldDB" id="A0A1B2HT29"/>
<evidence type="ECO:0000256" key="2">
    <source>
        <dbReference type="ARBA" id="ARBA00023125"/>
    </source>
</evidence>
<dbReference type="PRINTS" id="PR00032">
    <property type="entry name" value="HTHARAC"/>
</dbReference>
<keyword evidence="6" id="KW-1185">Reference proteome</keyword>
<dbReference type="InterPro" id="IPR020449">
    <property type="entry name" value="Tscrpt_reg_AraC-type_HTH"/>
</dbReference>
<dbReference type="PANTHER" id="PTHR43280">
    <property type="entry name" value="ARAC-FAMILY TRANSCRIPTIONAL REGULATOR"/>
    <property type="match status" value="1"/>
</dbReference>
<evidence type="ECO:0000313" key="6">
    <source>
        <dbReference type="Proteomes" id="UP000093053"/>
    </source>
</evidence>
<dbReference type="GO" id="GO:0003700">
    <property type="term" value="F:DNA-binding transcription factor activity"/>
    <property type="evidence" value="ECO:0007669"/>
    <property type="project" value="InterPro"/>
</dbReference>
<gene>
    <name evidence="5" type="ORF">BBK82_37650</name>
</gene>
<name>A0A1B2HT29_9PSEU</name>
<dbReference type="EMBL" id="CP016793">
    <property type="protein sequence ID" value="ANZ40863.1"/>
    <property type="molecule type" value="Genomic_DNA"/>
</dbReference>
<protein>
    <submittedName>
        <fullName evidence="5">Transcriptional regulator</fullName>
    </submittedName>
</protein>
<proteinExistence type="predicted"/>
<organism evidence="5 6">
    <name type="scientific">Lentzea guizhouensis</name>
    <dbReference type="NCBI Taxonomy" id="1586287"/>
    <lineage>
        <taxon>Bacteria</taxon>
        <taxon>Bacillati</taxon>
        <taxon>Actinomycetota</taxon>
        <taxon>Actinomycetes</taxon>
        <taxon>Pseudonocardiales</taxon>
        <taxon>Pseudonocardiaceae</taxon>
        <taxon>Lentzea</taxon>
    </lineage>
</organism>
<dbReference type="Gene3D" id="1.10.10.60">
    <property type="entry name" value="Homeodomain-like"/>
    <property type="match status" value="1"/>
</dbReference>
<evidence type="ECO:0000256" key="3">
    <source>
        <dbReference type="ARBA" id="ARBA00023163"/>
    </source>
</evidence>
<evidence type="ECO:0000313" key="5">
    <source>
        <dbReference type="EMBL" id="ANZ40863.1"/>
    </source>
</evidence>
<feature type="domain" description="HTH araC/xylS-type" evidence="4">
    <location>
        <begin position="162"/>
        <end position="262"/>
    </location>
</feature>
<dbReference type="Pfam" id="PF12833">
    <property type="entry name" value="HTH_18"/>
    <property type="match status" value="1"/>
</dbReference>
<dbReference type="OrthoDB" id="9799345at2"/>
<dbReference type="InterPro" id="IPR018062">
    <property type="entry name" value="HTH_AraC-typ_CS"/>
</dbReference>
<sequence length="266" mass="28709">MRTPVVNLVRVQHDAEVASGVLVVRASGAAAAKAAFTGAPSTPESIQLLMRCPVHRSVPEDVHVFGDCSLHVLPAGAVVLTVPETKLSTGFSELHPLMFQPVQVGLELRTVFTGAVGHVLAARDVLDPVGVALHLTGLAELVLRSALREELHRADIATGHRRAALEHIRAHLAEPSLTPSQVAKALNISLRRLYQVFEGEPNVAERIKVLRIDRAKALLADPSKADRGVGEISRDCGFVSATHFSRAFRALVGQPPTEYRRRALTR</sequence>
<accession>A0A1B2HT29</accession>
<dbReference type="SUPFAM" id="SSF46689">
    <property type="entry name" value="Homeodomain-like"/>
    <property type="match status" value="1"/>
</dbReference>
<dbReference type="PROSITE" id="PS01124">
    <property type="entry name" value="HTH_ARAC_FAMILY_2"/>
    <property type="match status" value="1"/>
</dbReference>